<evidence type="ECO:0000256" key="5">
    <source>
        <dbReference type="ARBA" id="ARBA00022692"/>
    </source>
</evidence>
<feature type="transmembrane region" description="Helical" evidence="8">
    <location>
        <begin position="236"/>
        <end position="257"/>
    </location>
</feature>
<protein>
    <submittedName>
        <fullName evidence="9">Uncharacterized protein</fullName>
    </submittedName>
</protein>
<feature type="transmembrane region" description="Helical" evidence="8">
    <location>
        <begin position="263"/>
        <end position="284"/>
    </location>
</feature>
<dbReference type="GO" id="GO:0016763">
    <property type="term" value="F:pentosyltransferase activity"/>
    <property type="evidence" value="ECO:0007669"/>
    <property type="project" value="TreeGrafter"/>
</dbReference>
<keyword evidence="6 8" id="KW-1133">Transmembrane helix</keyword>
<name>A0A6N4SM97_CYTH3</name>
<evidence type="ECO:0000256" key="1">
    <source>
        <dbReference type="ARBA" id="ARBA00004651"/>
    </source>
</evidence>
<dbReference type="PANTHER" id="PTHR33908">
    <property type="entry name" value="MANNOSYLTRANSFERASE YKCB-RELATED"/>
    <property type="match status" value="1"/>
</dbReference>
<gene>
    <name evidence="9" type="ordered locus">CHU_0078</name>
</gene>
<dbReference type="AlphaFoldDB" id="A0A6N4SM97"/>
<dbReference type="PANTHER" id="PTHR33908:SF11">
    <property type="entry name" value="MEMBRANE PROTEIN"/>
    <property type="match status" value="1"/>
</dbReference>
<feature type="transmembrane region" description="Helical" evidence="8">
    <location>
        <begin position="372"/>
        <end position="391"/>
    </location>
</feature>
<feature type="transmembrane region" description="Helical" evidence="8">
    <location>
        <begin position="296"/>
        <end position="313"/>
    </location>
</feature>
<keyword evidence="5 8" id="KW-0812">Transmembrane</keyword>
<evidence type="ECO:0000256" key="2">
    <source>
        <dbReference type="ARBA" id="ARBA00022475"/>
    </source>
</evidence>
<feature type="transmembrane region" description="Helical" evidence="8">
    <location>
        <begin position="45"/>
        <end position="63"/>
    </location>
</feature>
<sequence>MAYVLFCDLLSLLSAIITLFNTILLSSTMNFSYTEFKNQLTKRPFIVPVIICVCLFLYKFQYLNLGPYWDECWVYFPAAKTLAATSPTLIPGELDPAVYSGHPLLFLFLSSIWATLFGDSNFTMHLFPLFISMGLVFAVFYSSKNWFGIKVAVFTTILFSLQAIFLSQSSFLLLEVMVGLFVLLTYFFFFEKNYLAFVICGTLALWTKESAYVLIPALALGSTIEFLLFKKELKTFLLQLGLIGLVFLLGFSFFILQKINVGWFFYPLHIGYIDLSYGMLTYKLSVIRDIIFFNQGRLYITYLGLIGMAFFALRYKKIPQADLLRLIHLSIFIFGFIAFAAINFLSNRYLIAAIPMVIMIFVYVISTLFNKAYNNTLLLCALTIVAFFATVSSKSDGLGDTELAYSDMVSCHEDMVSFLNKNHVPKDAEITTHYLMKFILSNPYSGYNAIPYTNLQDKPSATTNYYIFSAIEYDPLYDAYKKDSSLKLLKRISKGKAWCEIYSK</sequence>
<keyword evidence="10" id="KW-1185">Reference proteome</keyword>
<evidence type="ECO:0000313" key="9">
    <source>
        <dbReference type="EMBL" id="ABG57372.1"/>
    </source>
</evidence>
<comment type="subcellular location">
    <subcellularLocation>
        <location evidence="1">Cell membrane</location>
        <topology evidence="1">Multi-pass membrane protein</topology>
    </subcellularLocation>
</comment>
<feature type="transmembrane region" description="Helical" evidence="8">
    <location>
        <begin position="97"/>
        <end position="117"/>
    </location>
</feature>
<feature type="transmembrane region" description="Helical" evidence="8">
    <location>
        <begin position="210"/>
        <end position="229"/>
    </location>
</feature>
<reference evidence="9 10" key="1">
    <citation type="journal article" date="2007" name="Appl. Environ. Microbiol.">
        <title>Genome sequence of the cellulolytic gliding bacterium Cytophaga hutchinsonii.</title>
        <authorList>
            <person name="Xie G."/>
            <person name="Bruce D.C."/>
            <person name="Challacombe J.F."/>
            <person name="Chertkov O."/>
            <person name="Detter J.C."/>
            <person name="Gilna P."/>
            <person name="Han C.S."/>
            <person name="Lucas S."/>
            <person name="Misra M."/>
            <person name="Myers G.L."/>
            <person name="Richardson P."/>
            <person name="Tapia R."/>
            <person name="Thayer N."/>
            <person name="Thompson L.S."/>
            <person name="Brettin T.S."/>
            <person name="Henrissat B."/>
            <person name="Wilson D.B."/>
            <person name="McBride M.J."/>
        </authorList>
    </citation>
    <scope>NUCLEOTIDE SEQUENCE [LARGE SCALE GENOMIC DNA]</scope>
    <source>
        <strain evidence="10">ATCC 33406 / DSM 1761 / CIP 103989 / NBRC 15051 / NCIMB 9469 / D465</strain>
    </source>
</reference>
<proteinExistence type="predicted"/>
<keyword evidence="3" id="KW-0328">Glycosyltransferase</keyword>
<feature type="transmembrane region" description="Helical" evidence="8">
    <location>
        <begin position="124"/>
        <end position="141"/>
    </location>
</feature>
<feature type="transmembrane region" description="Helical" evidence="8">
    <location>
        <begin position="147"/>
        <end position="165"/>
    </location>
</feature>
<evidence type="ECO:0000256" key="3">
    <source>
        <dbReference type="ARBA" id="ARBA00022676"/>
    </source>
</evidence>
<dbReference type="InterPro" id="IPR050297">
    <property type="entry name" value="LipidA_mod_glycosyltrf_83"/>
</dbReference>
<dbReference type="EMBL" id="CP000383">
    <property type="protein sequence ID" value="ABG57372.1"/>
    <property type="molecule type" value="Genomic_DNA"/>
</dbReference>
<feature type="transmembrane region" description="Helical" evidence="8">
    <location>
        <begin position="349"/>
        <end position="366"/>
    </location>
</feature>
<keyword evidence="2" id="KW-1003">Cell membrane</keyword>
<dbReference type="GO" id="GO:0009103">
    <property type="term" value="P:lipopolysaccharide biosynthetic process"/>
    <property type="evidence" value="ECO:0007669"/>
    <property type="project" value="UniProtKB-ARBA"/>
</dbReference>
<evidence type="ECO:0000256" key="4">
    <source>
        <dbReference type="ARBA" id="ARBA00022679"/>
    </source>
</evidence>
<keyword evidence="7 8" id="KW-0472">Membrane</keyword>
<evidence type="ECO:0000256" key="7">
    <source>
        <dbReference type="ARBA" id="ARBA00023136"/>
    </source>
</evidence>
<feature type="transmembrane region" description="Helical" evidence="8">
    <location>
        <begin position="325"/>
        <end position="342"/>
    </location>
</feature>
<organism evidence="9 10">
    <name type="scientific">Cytophaga hutchinsonii (strain ATCC 33406 / DSM 1761 / CIP 103989 / NBRC 15051 / NCIMB 9469 / D465)</name>
    <dbReference type="NCBI Taxonomy" id="269798"/>
    <lineage>
        <taxon>Bacteria</taxon>
        <taxon>Pseudomonadati</taxon>
        <taxon>Bacteroidota</taxon>
        <taxon>Cytophagia</taxon>
        <taxon>Cytophagales</taxon>
        <taxon>Cytophagaceae</taxon>
        <taxon>Cytophaga</taxon>
    </lineage>
</organism>
<dbReference type="Proteomes" id="UP000001822">
    <property type="component" value="Chromosome"/>
</dbReference>
<evidence type="ECO:0000256" key="8">
    <source>
        <dbReference type="SAM" id="Phobius"/>
    </source>
</evidence>
<accession>A0A6N4SM97</accession>
<keyword evidence="4" id="KW-0808">Transferase</keyword>
<feature type="transmembrane region" description="Helical" evidence="8">
    <location>
        <begin position="12"/>
        <end position="33"/>
    </location>
</feature>
<evidence type="ECO:0000256" key="6">
    <source>
        <dbReference type="ARBA" id="ARBA00022989"/>
    </source>
</evidence>
<dbReference type="OrthoDB" id="661429at2"/>
<evidence type="ECO:0000313" key="10">
    <source>
        <dbReference type="Proteomes" id="UP000001822"/>
    </source>
</evidence>
<feature type="transmembrane region" description="Helical" evidence="8">
    <location>
        <begin position="172"/>
        <end position="190"/>
    </location>
</feature>
<dbReference type="GO" id="GO:0005886">
    <property type="term" value="C:plasma membrane"/>
    <property type="evidence" value="ECO:0007669"/>
    <property type="project" value="UniProtKB-SubCell"/>
</dbReference>
<dbReference type="KEGG" id="chu:CHU_0078"/>